<dbReference type="SUPFAM" id="SSF56300">
    <property type="entry name" value="Metallo-dependent phosphatases"/>
    <property type="match status" value="1"/>
</dbReference>
<dbReference type="InterPro" id="IPR029071">
    <property type="entry name" value="Ubiquitin-like_domsf"/>
</dbReference>
<sequence length="1629" mass="178762">MDFNSLKDQVSNLTLYDLKAGFRKAQNAVMNYTEMEAKVREATNNEPWGASSTMLQEIANGTFNYQLLNEIMPMIYKRFTEKASEEWRQIYKALQLLEYLIKNGSERVIDDARSHVSLLKMLRQFHFIDQNGKDQGINVRNRAKELAELLSDVDRIRTERKKARANRNKFGGVEGGAGIGMGGFSGSGSGGGSRYGGFGSEQADYGGYRGEVYGDGGGFGGNQSGFADTQQRRDKFDEYDEYDEGESASPAPARRREPTTTHAKKEPKKEEPKPKAPEPVVDLLAFDDEPAPMSTSAGKQPVAAPSDDFGDDDDFDDFQSAAPAAPASKPAAPAYNIVSPASTSTITSSTQFAAPTAQSSAQNNNFSNLLATVSPPPAANKMSAPPSMTSSFSQPPPQPSGYQASGPNYFTSVPQPAPQSASSTPSVMSPGGRIGGGIGGGAPKKAGGDAFASLLGGVAPKKAGTPTQKVTMGDLAKQKTSQGLWGAPASTPSTPAAQAPQSGSKPGGRTGIDKADQSATLIHYPCSLFSQDNHPLVGRLHVSARGCGSVWNDMAQLAIAPARTDRLTGRCTHLSATMAGYGQIVLGFRRTCKVPDNDEKFYAPDLGPYLLYDVKKYRGLPRSILDAGGWFIAMRDDEAMYVDFGSSRKFNVTVGSHTSRKAHCIVGWRHYLDGLPDSDSPGCVRQFVAAPASRRSQINSSDELLVDDLSLAIRTPKDVLNQAGIIVTIRDMEEVNIPINDVTTVDQLKSRIEHEMGVPKNVQRIVFRGKQLEDDTTLSSNGIAEGTAVHLVERMTGGGSGCLPAFFASHKMILKPGDRIWQPEACKEEETQSSWAETPTVIRVHILNAENVRDWTGIDPPQSTVDPERYKSAGLSSAGDTQEYERRALENPDLYDQIEEYYYGKSPIMPLREHNPFRVILRKNAEDQSNETRGQGSKSKIRCLCLKLLLEDAQMQLSRFLFRVALLLLPIALIGTTWLYLYPVFHGCAFPKPSSTHAQAVAPFRLLSLGDPQLEGDSSLPDPNALVFPSIENLVPNVRDAANYTAKRHVLDQAARGVVKDAGKWLEGKRKAVDLWGNDWYLAHIVRSLTWWTEPTHISVLGDLLGSQWVTDGEFTKRAGRYWNVVMRGLEKVPDVIFGAIGSENTELPSAEASQEQEGEGKDVVEEEEKKKERKPLWGGTTEVLGADKDWQKRVINIVGNHDVGYAGDIDESRIERFEKAFGSSNWDIWFTLPDESRSNKTDPTDPDQPPDPSSSTKDAARPPTLRLVILNSMNLDTPAWSSDLQTETYSFINHIITSSLPVADKTHATILLTHIPLEKEAGICVDSPYFDFFEGGQGLKEQNMLSDHASKIVLEGMFGMSSNKDAEGGGKGRRGIIVNGHDHAGCDVMHWIRQPGVQDTCQVANVKREEAYWPTSTANDTMIATSMDIDGVDINFVAANDTDTDTAIQTETDPTQEESTSESSPEPTLEPASEPPPPPKWRAQRFPNRPYDIHADDECTSINDAPHIREITLRSMMGEYSGYAGFLSAWFEEEKGEWVFEFSSCGVGVQHWWWGIHIVDLILMVCVVIGGLVWGYERVVDDARNTEVKKDVKKGKTDDARDRNEARRIVQTTRGRTSSVMEVQERKI</sequence>
<feature type="region of interest" description="Disordered" evidence="3">
    <location>
        <begin position="1589"/>
        <end position="1609"/>
    </location>
</feature>
<organism evidence="6 7">
    <name type="scientific">Alternaria burnsii</name>
    <dbReference type="NCBI Taxonomy" id="1187904"/>
    <lineage>
        <taxon>Eukaryota</taxon>
        <taxon>Fungi</taxon>
        <taxon>Dikarya</taxon>
        <taxon>Ascomycota</taxon>
        <taxon>Pezizomycotina</taxon>
        <taxon>Dothideomycetes</taxon>
        <taxon>Pleosporomycetidae</taxon>
        <taxon>Pleosporales</taxon>
        <taxon>Pleosporineae</taxon>
        <taxon>Pleosporaceae</taxon>
        <taxon>Alternaria</taxon>
        <taxon>Alternaria sect. Alternaria</taxon>
    </lineage>
</organism>
<dbReference type="SUPFAM" id="SSF54236">
    <property type="entry name" value="Ubiquitin-like"/>
    <property type="match status" value="1"/>
</dbReference>
<dbReference type="InterPro" id="IPR029052">
    <property type="entry name" value="Metallo-depent_PP-like"/>
</dbReference>
<dbReference type="Gene3D" id="1.25.40.90">
    <property type="match status" value="1"/>
</dbReference>
<keyword evidence="7" id="KW-1185">Reference proteome</keyword>
<dbReference type="InterPro" id="IPR013809">
    <property type="entry name" value="ENTH"/>
</dbReference>
<dbReference type="InterPro" id="IPR019956">
    <property type="entry name" value="Ubiquitin_dom"/>
</dbReference>
<feature type="compositionally biased region" description="Low complexity" evidence="3">
    <location>
        <begin position="1462"/>
        <end position="1473"/>
    </location>
</feature>
<dbReference type="PANTHER" id="PTHR13315:SF1">
    <property type="entry name" value="PROTEIN TED1"/>
    <property type="match status" value="1"/>
</dbReference>
<reference evidence="6" key="1">
    <citation type="submission" date="2020-01" db="EMBL/GenBank/DDBJ databases">
        <authorList>
            <person name="Feng Z.H.Z."/>
        </authorList>
    </citation>
    <scope>NUCLEOTIDE SEQUENCE</scope>
    <source>
        <strain evidence="6">CBS107.38</strain>
    </source>
</reference>
<dbReference type="InterPro" id="IPR008942">
    <property type="entry name" value="ENTH_VHS"/>
</dbReference>
<gene>
    <name evidence="6" type="ORF">GT037_007226</name>
</gene>
<dbReference type="CDD" id="cd16992">
    <property type="entry name" value="ENTH_Ent3"/>
    <property type="match status" value="1"/>
</dbReference>
<feature type="compositionally biased region" description="Low complexity" evidence="3">
    <location>
        <begin position="486"/>
        <end position="504"/>
    </location>
</feature>
<name>A0A8H7B809_9PLEO</name>
<dbReference type="GO" id="GO:0006506">
    <property type="term" value="P:GPI anchor biosynthetic process"/>
    <property type="evidence" value="ECO:0007669"/>
    <property type="project" value="InterPro"/>
</dbReference>
<dbReference type="GO" id="GO:0016020">
    <property type="term" value="C:membrane"/>
    <property type="evidence" value="ECO:0007669"/>
    <property type="project" value="GOC"/>
</dbReference>
<dbReference type="CDD" id="cd17039">
    <property type="entry name" value="Ubl_ubiquitin_like"/>
    <property type="match status" value="1"/>
</dbReference>
<feature type="compositionally biased region" description="Basic and acidic residues" evidence="3">
    <location>
        <begin position="254"/>
        <end position="276"/>
    </location>
</feature>
<evidence type="ECO:0000259" key="4">
    <source>
        <dbReference type="PROSITE" id="PS50053"/>
    </source>
</evidence>
<dbReference type="InterPro" id="IPR000626">
    <property type="entry name" value="Ubiquitin-like_dom"/>
</dbReference>
<evidence type="ECO:0000313" key="6">
    <source>
        <dbReference type="EMBL" id="KAF7674466.1"/>
    </source>
</evidence>
<dbReference type="EMBL" id="JAAABM010000010">
    <property type="protein sequence ID" value="KAF7674466.1"/>
    <property type="molecule type" value="Genomic_DNA"/>
</dbReference>
<dbReference type="PRINTS" id="PR00348">
    <property type="entry name" value="UBIQUITIN"/>
</dbReference>
<reference evidence="6" key="2">
    <citation type="submission" date="2020-08" db="EMBL/GenBank/DDBJ databases">
        <title>Draft Genome Sequence of Cumin Blight Pathogen Alternaria burnsii.</title>
        <authorList>
            <person name="Feng Z."/>
        </authorList>
    </citation>
    <scope>NUCLEOTIDE SEQUENCE</scope>
    <source>
        <strain evidence="6">CBS107.38</strain>
    </source>
</reference>
<comment type="caution">
    <text evidence="2">Lacks conserved residue(s) required for the propagation of feature annotation.</text>
</comment>
<evidence type="ECO:0000256" key="1">
    <source>
        <dbReference type="ARBA" id="ARBA00023136"/>
    </source>
</evidence>
<evidence type="ECO:0000259" key="5">
    <source>
        <dbReference type="PROSITE" id="PS50942"/>
    </source>
</evidence>
<feature type="compositionally biased region" description="Basic and acidic residues" evidence="3">
    <location>
        <begin position="1159"/>
        <end position="1171"/>
    </location>
</feature>
<dbReference type="Proteomes" id="UP000596902">
    <property type="component" value="Unassembled WGS sequence"/>
</dbReference>
<feature type="region of interest" description="Disordered" evidence="3">
    <location>
        <begin position="239"/>
        <end position="335"/>
    </location>
</feature>
<feature type="domain" description="Ubiquitin-like" evidence="4">
    <location>
        <begin position="725"/>
        <end position="798"/>
    </location>
</feature>
<feature type="compositionally biased region" description="Low complexity" evidence="3">
    <location>
        <begin position="318"/>
        <end position="334"/>
    </location>
</feature>
<feature type="region of interest" description="Disordered" evidence="3">
    <location>
        <begin position="367"/>
        <end position="443"/>
    </location>
</feature>
<feature type="compositionally biased region" description="Acidic residues" evidence="3">
    <location>
        <begin position="308"/>
        <end position="317"/>
    </location>
</feature>
<dbReference type="PROSITE" id="PS50053">
    <property type="entry name" value="UBIQUITIN_2"/>
    <property type="match status" value="1"/>
</dbReference>
<feature type="region of interest" description="Disordered" evidence="3">
    <location>
        <begin position="478"/>
        <end position="513"/>
    </location>
</feature>
<dbReference type="GeneID" id="62205451"/>
<proteinExistence type="predicted"/>
<dbReference type="GO" id="GO:0005783">
    <property type="term" value="C:endoplasmic reticulum"/>
    <property type="evidence" value="ECO:0007669"/>
    <property type="project" value="TreeGrafter"/>
</dbReference>
<protein>
    <submittedName>
        <fullName evidence="6">Enth-domain-containing protein</fullName>
    </submittedName>
</protein>
<dbReference type="Pfam" id="PF00240">
    <property type="entry name" value="ubiquitin"/>
    <property type="match status" value="1"/>
</dbReference>
<evidence type="ECO:0000256" key="3">
    <source>
        <dbReference type="SAM" id="MobiDB-lite"/>
    </source>
</evidence>
<accession>A0A8H7B809</accession>
<evidence type="ECO:0000256" key="2">
    <source>
        <dbReference type="PROSITE-ProRule" id="PRU00243"/>
    </source>
</evidence>
<dbReference type="Pfam" id="PF01417">
    <property type="entry name" value="ENTH"/>
    <property type="match status" value="1"/>
</dbReference>
<keyword evidence="1 2" id="KW-0472">Membrane</keyword>
<dbReference type="SMART" id="SM00213">
    <property type="entry name" value="UBQ"/>
    <property type="match status" value="1"/>
</dbReference>
<evidence type="ECO:0000313" key="7">
    <source>
        <dbReference type="Proteomes" id="UP000596902"/>
    </source>
</evidence>
<comment type="caution">
    <text evidence="6">The sequence shown here is derived from an EMBL/GenBank/DDBJ whole genome shotgun (WGS) entry which is preliminary data.</text>
</comment>
<feature type="region of interest" description="Disordered" evidence="3">
    <location>
        <begin position="1147"/>
        <end position="1175"/>
    </location>
</feature>
<dbReference type="InterPro" id="IPR033308">
    <property type="entry name" value="PGAP5/Cdc1/Ted1"/>
</dbReference>
<dbReference type="PROSITE" id="PS50942">
    <property type="entry name" value="ENTH"/>
    <property type="match status" value="1"/>
</dbReference>
<dbReference type="SUPFAM" id="SSF48464">
    <property type="entry name" value="ENTH/VHS domain"/>
    <property type="match status" value="1"/>
</dbReference>
<dbReference type="SMART" id="SM00273">
    <property type="entry name" value="ENTH"/>
    <property type="match status" value="1"/>
</dbReference>
<keyword evidence="2" id="KW-1133">Transmembrane helix</keyword>
<dbReference type="RefSeq" id="XP_038784761.1">
    <property type="nucleotide sequence ID" value="XM_038932273.1"/>
</dbReference>
<feature type="compositionally biased region" description="Gly residues" evidence="3">
    <location>
        <begin position="432"/>
        <end position="442"/>
    </location>
</feature>
<feature type="compositionally biased region" description="Low complexity" evidence="3">
    <location>
        <begin position="400"/>
        <end position="431"/>
    </location>
</feature>
<dbReference type="FunFam" id="1.25.40.90:FF:000006">
    <property type="entry name" value="Clathrin interactor 1"/>
    <property type="match status" value="1"/>
</dbReference>
<feature type="compositionally biased region" description="Basic and acidic residues" evidence="3">
    <location>
        <begin position="1235"/>
        <end position="1244"/>
    </location>
</feature>
<keyword evidence="2" id="KW-0812">Transmembrane</keyword>
<feature type="domain" description="ENTH" evidence="5">
    <location>
        <begin position="27"/>
        <end position="160"/>
    </location>
</feature>
<feature type="region of interest" description="Disordered" evidence="3">
    <location>
        <begin position="1452"/>
        <end position="1488"/>
    </location>
</feature>
<feature type="region of interest" description="Disordered" evidence="3">
    <location>
        <begin position="1235"/>
        <end position="1262"/>
    </location>
</feature>
<feature type="transmembrane region" description="Helical" evidence="2">
    <location>
        <begin position="1553"/>
        <end position="1577"/>
    </location>
</feature>
<dbReference type="PANTHER" id="PTHR13315">
    <property type="entry name" value="METALLO PHOSPHOESTERASE RELATED"/>
    <property type="match status" value="1"/>
</dbReference>
<feature type="region of interest" description="Disordered" evidence="3">
    <location>
        <begin position="855"/>
        <end position="883"/>
    </location>
</feature>
<dbReference type="Gene3D" id="3.10.20.90">
    <property type="entry name" value="Phosphatidylinositol 3-kinase Catalytic Subunit, Chain A, domain 1"/>
    <property type="match status" value="1"/>
</dbReference>